<gene>
    <name evidence="1" type="ORF">I4F81_004150</name>
</gene>
<reference evidence="1" key="1">
    <citation type="submission" date="2019-11" db="EMBL/GenBank/DDBJ databases">
        <title>Nori genome reveals adaptations in red seaweeds to the harsh intertidal environment.</title>
        <authorList>
            <person name="Wang D."/>
            <person name="Mao Y."/>
        </authorList>
    </citation>
    <scope>NUCLEOTIDE SEQUENCE</scope>
    <source>
        <tissue evidence="1">Gametophyte</tissue>
    </source>
</reference>
<dbReference type="EMBL" id="CM020618">
    <property type="protein sequence ID" value="KAK1861567.1"/>
    <property type="molecule type" value="Genomic_DNA"/>
</dbReference>
<sequence>MERFEEALKGLDITDQRTKEKVAPLRQRFLVASQRLQRPLTPLNASVHAAASRAVTKRGSPSTSLYWVSVYDRVGLFDVDDCHVARLIDAALRSAALSSAKSMIAALGASSNPAALSCMIGVHPTADGKGSGSGSVLGYPVAFLRTKELTTWKSPGGGKAPAPAGTMANPFGTVAVDKKRSLWYPRVQLSAIKPSFDVPELAARRLKPKDVDDVVVVVNISVFTNKSIADVIAALLAICALEPSMPRIIAEALEGSYDARPARHLSRLCSIRLLRAAMQLLTLPVAVFVAVLVVALELAERARVGLLDILMMGTVYEMKTTLP</sequence>
<evidence type="ECO:0000313" key="2">
    <source>
        <dbReference type="Proteomes" id="UP000798662"/>
    </source>
</evidence>
<dbReference type="Proteomes" id="UP000798662">
    <property type="component" value="Chromosome 1"/>
</dbReference>
<name>A0ACC3BVM3_PYRYE</name>
<keyword evidence="2" id="KW-1185">Reference proteome</keyword>
<comment type="caution">
    <text evidence="1">The sequence shown here is derived from an EMBL/GenBank/DDBJ whole genome shotgun (WGS) entry which is preliminary data.</text>
</comment>
<proteinExistence type="predicted"/>
<accession>A0ACC3BVM3</accession>
<protein>
    <submittedName>
        <fullName evidence="1">Uncharacterized protein</fullName>
    </submittedName>
</protein>
<organism evidence="1 2">
    <name type="scientific">Pyropia yezoensis</name>
    <name type="common">Susabi-nori</name>
    <name type="synonym">Porphyra yezoensis</name>
    <dbReference type="NCBI Taxonomy" id="2788"/>
    <lineage>
        <taxon>Eukaryota</taxon>
        <taxon>Rhodophyta</taxon>
        <taxon>Bangiophyceae</taxon>
        <taxon>Bangiales</taxon>
        <taxon>Bangiaceae</taxon>
        <taxon>Pyropia</taxon>
    </lineage>
</organism>
<evidence type="ECO:0000313" key="1">
    <source>
        <dbReference type="EMBL" id="KAK1861567.1"/>
    </source>
</evidence>